<dbReference type="GeneID" id="8852550"/>
<evidence type="ECO:0000313" key="2">
    <source>
        <dbReference type="Proteomes" id="UP000006671"/>
    </source>
</evidence>
<dbReference type="InParanoid" id="D2V2S9"/>
<dbReference type="Proteomes" id="UP000006671">
    <property type="component" value="Unassembled WGS sequence"/>
</dbReference>
<dbReference type="EMBL" id="GG738849">
    <property type="protein sequence ID" value="EFC48951.1"/>
    <property type="molecule type" value="Genomic_DNA"/>
</dbReference>
<reference evidence="1 2" key="1">
    <citation type="journal article" date="2010" name="Cell">
        <title>The genome of Naegleria gruberi illuminates early eukaryotic versatility.</title>
        <authorList>
            <person name="Fritz-Laylin L.K."/>
            <person name="Prochnik S.E."/>
            <person name="Ginger M.L."/>
            <person name="Dacks J.B."/>
            <person name="Carpenter M.L."/>
            <person name="Field M.C."/>
            <person name="Kuo A."/>
            <person name="Paredez A."/>
            <person name="Chapman J."/>
            <person name="Pham J."/>
            <person name="Shu S."/>
            <person name="Neupane R."/>
            <person name="Cipriano M."/>
            <person name="Mancuso J."/>
            <person name="Tu H."/>
            <person name="Salamov A."/>
            <person name="Lindquist E."/>
            <person name="Shapiro H."/>
            <person name="Lucas S."/>
            <person name="Grigoriev I.V."/>
            <person name="Cande W.Z."/>
            <person name="Fulton C."/>
            <person name="Rokhsar D.S."/>
            <person name="Dawson S.C."/>
        </authorList>
    </citation>
    <scope>NUCLEOTIDE SEQUENCE [LARGE SCALE GENOMIC DNA]</scope>
    <source>
        <strain evidence="1 2">NEG-M</strain>
    </source>
</reference>
<name>D2V2S9_NAEGR</name>
<organism evidence="2">
    <name type="scientific">Naegleria gruberi</name>
    <name type="common">Amoeba</name>
    <dbReference type="NCBI Taxonomy" id="5762"/>
    <lineage>
        <taxon>Eukaryota</taxon>
        <taxon>Discoba</taxon>
        <taxon>Heterolobosea</taxon>
        <taxon>Tetramitia</taxon>
        <taxon>Eutetramitia</taxon>
        <taxon>Vahlkampfiidae</taxon>
        <taxon>Naegleria</taxon>
    </lineage>
</organism>
<protein>
    <submittedName>
        <fullName evidence="1">Predicted protein</fullName>
    </submittedName>
</protein>
<dbReference type="AlphaFoldDB" id="D2V2S9"/>
<evidence type="ECO:0000313" key="1">
    <source>
        <dbReference type="EMBL" id="EFC48951.1"/>
    </source>
</evidence>
<dbReference type="VEuPathDB" id="AmoebaDB:NAEGRDRAFT_63106"/>
<keyword evidence="2" id="KW-1185">Reference proteome</keyword>
<sequence>MSALDRFTSPSTATRFEFDAYYHAKSFLSSPFTLFLKNRSCSYYHPEINCTELNKILSFGSNHAKFGQWITWKDLKLKTSHCEEEILLVDYFANNLTLPTAVVDSNVTEIMVQHLKELDGAVLVCEFSVEKTDAEFDVCLSFFQVDATILKRISSSFQIVQDLFKYEEYGRCGLIFELLDEYFVDVLFSIDGIEWNIINRGSDWKLIQKDPSQYIFVTPKLESEREYFFKLVVISKRNTWIYHDLGQLYPESVLSSGLLPSLVNENVKHIVDGCVLASTHPNMFHLKFDNYPLFHLGCSIVKSPAFHNELNSALQVVVEASAIKKYEEPLWKEITPVGHELNSEQLKSSAIDTKASYKARLFIACKFDRFRIGNITPKSNPVTIPSSLMMWNEIPHVGELSMVHDTFLKLTSKTPIFFVFLPQDAYSKLYNFTIQARLKRSNNESDWVTLDTEPAVTGFHLKMQGNVVKCSAKSHQLLEYGKIYSVRIMASYNNCRPIIVKEFSKTIPKFNYIPNLTTDILERNGGMLIFNTESYYIYLMLDGTIIIVDPTVKYQWNDTRMFVGTFRFCDLLDENVMRPFFLQSFATINDEMVDEVIDTSKWQLITRVEATIDHHPTHNLRLPKETFNYYFDIIFDHELKKYQLVDKSELFGDVHRVVSVKWRNEELSNAIIMDYYSHSSQLDQRRICGVNHENEYPQRAIQWYSDFYIQNRIQFSDMTFDFTN</sequence>
<dbReference type="KEGG" id="ngr:NAEGRDRAFT_63106"/>
<dbReference type="OrthoDB" id="10368877at2759"/>
<dbReference type="OMA" id="FATINDE"/>
<proteinExistence type="predicted"/>
<dbReference type="RefSeq" id="XP_002681695.1">
    <property type="nucleotide sequence ID" value="XM_002681649.1"/>
</dbReference>
<accession>D2V2S9</accession>
<gene>
    <name evidence="1" type="ORF">NAEGRDRAFT_63106</name>
</gene>